<dbReference type="GO" id="GO:0016740">
    <property type="term" value="F:transferase activity"/>
    <property type="evidence" value="ECO:0007669"/>
    <property type="project" value="UniProtKB-KW"/>
</dbReference>
<dbReference type="Gene3D" id="3.40.50.2000">
    <property type="entry name" value="Glycogen Phosphorylase B"/>
    <property type="match status" value="2"/>
</dbReference>
<gene>
    <name evidence="4" type="ORF">F3D74_25205</name>
</gene>
<dbReference type="PIRSF" id="PIRSF007023">
    <property type="entry name" value="UDP-Galf_transf"/>
    <property type="match status" value="1"/>
</dbReference>
<dbReference type="InterPro" id="IPR058592">
    <property type="entry name" value="Gtf3_C"/>
</dbReference>
<evidence type="ECO:0000313" key="4">
    <source>
        <dbReference type="EMBL" id="KAA3956239.1"/>
    </source>
</evidence>
<reference evidence="4" key="1">
    <citation type="journal article" date="2019" name="Nat. Med.">
        <title>A library of human gut bacterial isolates paired with longitudinal multiomics data enables mechanistic microbiome research.</title>
        <authorList>
            <person name="Poyet M."/>
            <person name="Groussin M."/>
            <person name="Gibbons S.M."/>
            <person name="Avila-Pacheco J."/>
            <person name="Jiang X."/>
            <person name="Kearney S.M."/>
            <person name="Perrotta A.R."/>
            <person name="Berdy B."/>
            <person name="Zhao S."/>
            <person name="Lieberman T.D."/>
            <person name="Swanson P.K."/>
            <person name="Smith M."/>
            <person name="Roesemann S."/>
            <person name="Alexander J.E."/>
            <person name="Rich S.A."/>
            <person name="Livny J."/>
            <person name="Vlamakis H."/>
            <person name="Clish C."/>
            <person name="Bullock K."/>
            <person name="Deik A."/>
            <person name="Scott J."/>
            <person name="Pierce K.A."/>
            <person name="Xavier R.J."/>
            <person name="Alm E.J."/>
        </authorList>
    </citation>
    <scope>NUCLEOTIDE SEQUENCE</scope>
    <source>
        <strain evidence="4">BIOML-A154</strain>
    </source>
</reference>
<keyword evidence="1 4" id="KW-0808">Transferase</keyword>
<evidence type="ECO:0000259" key="2">
    <source>
        <dbReference type="Pfam" id="PF26334"/>
    </source>
</evidence>
<organism evidence="4">
    <name type="scientific">Bacteroides ovatus</name>
    <dbReference type="NCBI Taxonomy" id="28116"/>
    <lineage>
        <taxon>Bacteria</taxon>
        <taxon>Pseudomonadati</taxon>
        <taxon>Bacteroidota</taxon>
        <taxon>Bacteroidia</taxon>
        <taxon>Bacteroidales</taxon>
        <taxon>Bacteroidaceae</taxon>
        <taxon>Bacteroides</taxon>
    </lineage>
</organism>
<proteinExistence type="predicted"/>
<sequence>MKKYQIIWAHRDKKNDEVVGNAATKPSSDVAFIAHKCGYADKYVIIPRVKNKLLEVIVRLYSLISVILSCEKGCVILLQYPCFNERVFQYAKFFLKGRKLITVVHDMNSIREAGTLSKAEIASLSVFSEIIVHSPEMKQYLSPYFSNVIKFHILGCFPYLSSSECETPSFSNEVCFAGNIDKSVFLTRFFPIIRSLKLKLFGRMEHSLELNDRVEYCGMFKPDNIEALKGSWGLVWDGESLDSCSGTWGGYLRIIAPHKFSLYIAAGIPVIVWDKSAMARIVREKGIGLTVSSLNELEEIIANVSAVEYRDFISHLHIVSQEVRDGKMLNVILNECGE</sequence>
<feature type="domain" description="Glucosyltransferase 3-like N-terminal" evidence="2">
    <location>
        <begin position="20"/>
        <end position="142"/>
    </location>
</feature>
<name>A0A641Q1S4_BACOV</name>
<dbReference type="RefSeq" id="WP_149947141.1">
    <property type="nucleotide sequence ID" value="NZ_JBCHGG010000028.1"/>
</dbReference>
<accession>A0A641Q1S4</accession>
<dbReference type="InterPro" id="IPR058591">
    <property type="entry name" value="Gtf3_N"/>
</dbReference>
<dbReference type="EMBL" id="VWKV01000056">
    <property type="protein sequence ID" value="KAA3956239.1"/>
    <property type="molecule type" value="Genomic_DNA"/>
</dbReference>
<evidence type="ECO:0000259" key="3">
    <source>
        <dbReference type="Pfam" id="PF26337"/>
    </source>
</evidence>
<protein>
    <submittedName>
        <fullName evidence="4">Galactofuranosyltransferase</fullName>
    </submittedName>
</protein>
<evidence type="ECO:0000256" key="1">
    <source>
        <dbReference type="ARBA" id="ARBA00022679"/>
    </source>
</evidence>
<dbReference type="AlphaFoldDB" id="A0A641Q1S4"/>
<dbReference type="Pfam" id="PF26334">
    <property type="entry name" value="Gtf3_N"/>
    <property type="match status" value="1"/>
</dbReference>
<comment type="caution">
    <text evidence="4">The sequence shown here is derived from an EMBL/GenBank/DDBJ whole genome shotgun (WGS) entry which is preliminary data.</text>
</comment>
<feature type="domain" description="Glucosyltransferase 3-like C-terminal" evidence="3">
    <location>
        <begin position="174"/>
        <end position="335"/>
    </location>
</feature>
<dbReference type="Pfam" id="PF26337">
    <property type="entry name" value="Gtf3_C"/>
    <property type="match status" value="1"/>
</dbReference>